<dbReference type="SUPFAM" id="SSF56112">
    <property type="entry name" value="Protein kinase-like (PK-like)"/>
    <property type="match status" value="1"/>
</dbReference>
<dbReference type="SMART" id="SM00220">
    <property type="entry name" value="S_TKc"/>
    <property type="match status" value="1"/>
</dbReference>
<dbReference type="PANTHER" id="PTHR44329">
    <property type="entry name" value="SERINE/THREONINE-PROTEIN KINASE TNNI3K-RELATED"/>
    <property type="match status" value="1"/>
</dbReference>
<dbReference type="SUPFAM" id="SSF57850">
    <property type="entry name" value="RING/U-box"/>
    <property type="match status" value="1"/>
</dbReference>
<dbReference type="PANTHER" id="PTHR44329:SF288">
    <property type="entry name" value="MITOGEN-ACTIVATED PROTEIN KINASE KINASE KINASE 20"/>
    <property type="match status" value="1"/>
</dbReference>
<dbReference type="CDD" id="cd00180">
    <property type="entry name" value="PKc"/>
    <property type="match status" value="1"/>
</dbReference>
<sequence>MASAISSNVVEKSACDSSPNQADHLYQMRQTLQSNRRIKQMVRQATNDYLDLQKTFLEDLSQLDFGNEHVLNIISSDLKRVTNTQSTFDQIQLVLCGPNSSGKTSFLHAFLKIDPILPTDSGPVSARIIRLTYAPRESAYLREYSSFKLKHTRDDLKDTVNLTNFFREGEEPDWRGIEDAIRKYIQRPEKESDVDFANWAKHFVEIGLPSPTLELGINVYDTPGFLFHESENVLKENLHELVRTIHPTIVFMYDNSTIANDANDCYLALKSALNSLEDIHIFFLNTKVDPNVVLADAGINLHNKKQVTDEKFREALPKAREKCYELLRKAPAMVNEGASGLPASLNDCDHFDICSIPQPESCLFSSAEAMTENTVRRIVQFATRTDLIETSHILDSVLPTVEAFFDFALTTSHREPSQWQKLRADANMWGEYFFAQLEEQFSLIMVTAYTNILSRFDERSPSIAERSARLDRTSDPMQTHLQKSKKVKEFIKIAVQEEVIKAAVNEIISETKNSLRKSISKFIVRNAEKNELLIAAQRAILTDLSSTDIEQRNWFERLRDHVSMTLPNVERWNKQATADFSSEQSFYEYADALDSSENLIDDAKRREFSNKYLLKVKSKLEKFEKIFERNLNEWIKSKKLSFAKQIEQNYNLALKCLAVRKTAYELSNRYSGQFARIECKLLAARDLVKFNGVVPNIDESTFLGSGSFFRVHEAQWGSKTELVVKRLKEPLSEYPYIQYLEAHYHRKITRLELPHTGPLLYLYECPSEDQGTDGDLWIFLPKYKWTLSDYLKQNIKEIKVDKVLQISLDIAHVVDELHSNELVHRDIKANNILLDENDVCYLCDFGTCKEGTLNSTILGTMPVAPELYAQRYDPSFAYDGKAVDIFAFGLLMYELLPKAKYHRPHISNSNEIKEFLKKVYPIEKKKEYERVLEMCLQQEAKARPNAHEIVEKLEEIQMSLREMKKECKICMDESTKLRFYPCGHKVMCESCLNDLRQKSKNREVICTHCNQKVERWEEDDKDDTFYVKKGYQI</sequence>
<feature type="domain" description="RING-type" evidence="12">
    <location>
        <begin position="967"/>
        <end position="1010"/>
    </location>
</feature>
<keyword evidence="5" id="KW-0418">Kinase</keyword>
<name>A0A8S2JR98_9BILA</name>
<dbReference type="PROSITE" id="PS50011">
    <property type="entry name" value="PROTEIN_KINASE_DOM"/>
    <property type="match status" value="1"/>
</dbReference>
<dbReference type="InterPro" id="IPR013083">
    <property type="entry name" value="Znf_RING/FYVE/PHD"/>
</dbReference>
<keyword evidence="6" id="KW-0862">Zinc</keyword>
<proteinExistence type="inferred from homology"/>
<evidence type="ECO:0000256" key="5">
    <source>
        <dbReference type="ARBA" id="ARBA00022777"/>
    </source>
</evidence>
<dbReference type="InterPro" id="IPR011009">
    <property type="entry name" value="Kinase-like_dom_sf"/>
</dbReference>
<dbReference type="GO" id="GO:0008270">
    <property type="term" value="F:zinc ion binding"/>
    <property type="evidence" value="ECO:0007669"/>
    <property type="project" value="UniProtKB-KW"/>
</dbReference>
<dbReference type="PROSITE" id="PS50089">
    <property type="entry name" value="ZF_RING_2"/>
    <property type="match status" value="1"/>
</dbReference>
<evidence type="ECO:0000313" key="13">
    <source>
        <dbReference type="EMBL" id="CAF3822647.1"/>
    </source>
</evidence>
<dbReference type="Pfam" id="PF00350">
    <property type="entry name" value="Dynamin_N"/>
    <property type="match status" value="1"/>
</dbReference>
<feature type="domain" description="Protein kinase" evidence="11">
    <location>
        <begin position="697"/>
        <end position="960"/>
    </location>
</feature>
<evidence type="ECO:0000256" key="10">
    <source>
        <dbReference type="SAM" id="MobiDB-lite"/>
    </source>
</evidence>
<keyword evidence="3" id="KW-0547">Nucleotide-binding</keyword>
<evidence type="ECO:0000259" key="11">
    <source>
        <dbReference type="PROSITE" id="PS50011"/>
    </source>
</evidence>
<dbReference type="Pfam" id="PF07714">
    <property type="entry name" value="PK_Tyr_Ser-Thr"/>
    <property type="match status" value="1"/>
</dbReference>
<dbReference type="Pfam" id="PF13920">
    <property type="entry name" value="zf-C3HC4_3"/>
    <property type="match status" value="1"/>
</dbReference>
<keyword evidence="7" id="KW-0067">ATP-binding</keyword>
<evidence type="ECO:0000256" key="2">
    <source>
        <dbReference type="ARBA" id="ARBA00022679"/>
    </source>
</evidence>
<dbReference type="InterPro" id="IPR051681">
    <property type="entry name" value="Ser/Thr_Kinases-Pseudokinases"/>
</dbReference>
<comment type="caution">
    <text evidence="13">The sequence shown here is derived from an EMBL/GenBank/DDBJ whole genome shotgun (WGS) entry which is preliminary data.</text>
</comment>
<dbReference type="AlphaFoldDB" id="A0A8S2JR98"/>
<keyword evidence="2" id="KW-0808">Transferase</keyword>
<dbReference type="Proteomes" id="UP000681722">
    <property type="component" value="Unassembled WGS sequence"/>
</dbReference>
<evidence type="ECO:0000256" key="1">
    <source>
        <dbReference type="ARBA" id="ARBA00008171"/>
    </source>
</evidence>
<dbReference type="Gene3D" id="3.30.40.10">
    <property type="entry name" value="Zinc/RING finger domain, C3HC4 (zinc finger)"/>
    <property type="match status" value="1"/>
</dbReference>
<evidence type="ECO:0000256" key="7">
    <source>
        <dbReference type="ARBA" id="ARBA00022840"/>
    </source>
</evidence>
<dbReference type="Gene3D" id="3.40.50.300">
    <property type="entry name" value="P-loop containing nucleotide triphosphate hydrolases"/>
    <property type="match status" value="1"/>
</dbReference>
<keyword evidence="4 8" id="KW-0863">Zinc-finger</keyword>
<evidence type="ECO:0000256" key="4">
    <source>
        <dbReference type="ARBA" id="ARBA00022771"/>
    </source>
</evidence>
<keyword evidence="9" id="KW-0175">Coiled coil</keyword>
<dbReference type="OrthoDB" id="4062651at2759"/>
<evidence type="ECO:0000313" key="14">
    <source>
        <dbReference type="Proteomes" id="UP000681722"/>
    </source>
</evidence>
<evidence type="ECO:0000256" key="6">
    <source>
        <dbReference type="ARBA" id="ARBA00022833"/>
    </source>
</evidence>
<evidence type="ECO:0000256" key="3">
    <source>
        <dbReference type="ARBA" id="ARBA00022741"/>
    </source>
</evidence>
<organism evidence="13 14">
    <name type="scientific">Didymodactylos carnosus</name>
    <dbReference type="NCBI Taxonomy" id="1234261"/>
    <lineage>
        <taxon>Eukaryota</taxon>
        <taxon>Metazoa</taxon>
        <taxon>Spiralia</taxon>
        <taxon>Gnathifera</taxon>
        <taxon>Rotifera</taxon>
        <taxon>Eurotatoria</taxon>
        <taxon>Bdelloidea</taxon>
        <taxon>Philodinida</taxon>
        <taxon>Philodinidae</taxon>
        <taxon>Didymodactylos</taxon>
    </lineage>
</organism>
<dbReference type="InterPro" id="IPR045063">
    <property type="entry name" value="Dynamin_N"/>
</dbReference>
<reference evidence="13" key="1">
    <citation type="submission" date="2021-02" db="EMBL/GenBank/DDBJ databases">
        <authorList>
            <person name="Nowell W R."/>
        </authorList>
    </citation>
    <scope>NUCLEOTIDE SEQUENCE</scope>
</reference>
<feature type="coiled-coil region" evidence="9">
    <location>
        <begin position="946"/>
        <end position="973"/>
    </location>
</feature>
<keyword evidence="4 8" id="KW-0479">Metal-binding</keyword>
<dbReference type="SUPFAM" id="SSF52540">
    <property type="entry name" value="P-loop containing nucleoside triphosphate hydrolases"/>
    <property type="match status" value="1"/>
</dbReference>
<dbReference type="InterPro" id="IPR001841">
    <property type="entry name" value="Znf_RING"/>
</dbReference>
<feature type="region of interest" description="Disordered" evidence="10">
    <location>
        <begin position="1"/>
        <end position="21"/>
    </location>
</feature>
<accession>A0A8S2JR98</accession>
<dbReference type="GO" id="GO:0005524">
    <property type="term" value="F:ATP binding"/>
    <property type="evidence" value="ECO:0007669"/>
    <property type="project" value="UniProtKB-KW"/>
</dbReference>
<gene>
    <name evidence="13" type="ORF">SRO942_LOCUS16399</name>
</gene>
<dbReference type="EMBL" id="CAJOBC010004304">
    <property type="protein sequence ID" value="CAF3822647.1"/>
    <property type="molecule type" value="Genomic_DNA"/>
</dbReference>
<dbReference type="InterPro" id="IPR000719">
    <property type="entry name" value="Prot_kinase_dom"/>
</dbReference>
<evidence type="ECO:0000259" key="12">
    <source>
        <dbReference type="PROSITE" id="PS50089"/>
    </source>
</evidence>
<protein>
    <submittedName>
        <fullName evidence="13">Uncharacterized protein</fullName>
    </submittedName>
</protein>
<evidence type="ECO:0000256" key="9">
    <source>
        <dbReference type="SAM" id="Coils"/>
    </source>
</evidence>
<evidence type="ECO:0000256" key="8">
    <source>
        <dbReference type="PROSITE-ProRule" id="PRU00175"/>
    </source>
</evidence>
<dbReference type="PROSITE" id="PS00108">
    <property type="entry name" value="PROTEIN_KINASE_ST"/>
    <property type="match status" value="1"/>
</dbReference>
<dbReference type="InterPro" id="IPR027417">
    <property type="entry name" value="P-loop_NTPase"/>
</dbReference>
<dbReference type="Gene3D" id="1.10.510.10">
    <property type="entry name" value="Transferase(Phosphotransferase) domain 1"/>
    <property type="match status" value="1"/>
</dbReference>
<dbReference type="InterPro" id="IPR008271">
    <property type="entry name" value="Ser/Thr_kinase_AS"/>
</dbReference>
<dbReference type="SMART" id="SM00184">
    <property type="entry name" value="RING"/>
    <property type="match status" value="1"/>
</dbReference>
<comment type="similarity">
    <text evidence="1">Belongs to the protein kinase superfamily. TKL Ser/Thr protein kinase family. ROCO subfamily.</text>
</comment>
<dbReference type="GO" id="GO:0004674">
    <property type="term" value="F:protein serine/threonine kinase activity"/>
    <property type="evidence" value="ECO:0007669"/>
    <property type="project" value="TreeGrafter"/>
</dbReference>
<dbReference type="InterPro" id="IPR001245">
    <property type="entry name" value="Ser-Thr/Tyr_kinase_cat_dom"/>
</dbReference>